<gene>
    <name evidence="1" type="ORF">PANT111_250020</name>
</gene>
<evidence type="ECO:0000313" key="1">
    <source>
        <dbReference type="EMBL" id="VXC20437.1"/>
    </source>
</evidence>
<protein>
    <submittedName>
        <fullName evidence="1">Uncharacterized protein</fullName>
    </submittedName>
</protein>
<name>A0AAX3J8Y9_9GAMM</name>
<dbReference type="AlphaFoldDB" id="A0AAX3J8Y9"/>
<dbReference type="EMBL" id="CABWMH010000018">
    <property type="protein sequence ID" value="VXC20437.1"/>
    <property type="molecule type" value="Genomic_DNA"/>
</dbReference>
<dbReference type="Proteomes" id="UP000433737">
    <property type="component" value="Unassembled WGS sequence"/>
</dbReference>
<proteinExistence type="predicted"/>
<sequence length="56" mass="6441">MILFSHFHCFILHASGRLNLWLFIASNRFFPSVVISELNVSVQMPITGKHIQENAQ</sequence>
<reference evidence="1 2" key="1">
    <citation type="submission" date="2019-10" db="EMBL/GenBank/DDBJ databases">
        <authorList>
            <person name="Karimi E."/>
        </authorList>
    </citation>
    <scope>NUCLEOTIDE SEQUENCE [LARGE SCALE GENOMIC DNA]</scope>
    <source>
        <strain evidence="1">Pantoea sp. 111</strain>
    </source>
</reference>
<evidence type="ECO:0000313" key="2">
    <source>
        <dbReference type="Proteomes" id="UP000433737"/>
    </source>
</evidence>
<accession>A0AAX3J8Y9</accession>
<organism evidence="1 2">
    <name type="scientific">Pantoea brenneri</name>
    <dbReference type="NCBI Taxonomy" id="472694"/>
    <lineage>
        <taxon>Bacteria</taxon>
        <taxon>Pseudomonadati</taxon>
        <taxon>Pseudomonadota</taxon>
        <taxon>Gammaproteobacteria</taxon>
        <taxon>Enterobacterales</taxon>
        <taxon>Erwiniaceae</taxon>
        <taxon>Pantoea</taxon>
    </lineage>
</organism>
<comment type="caution">
    <text evidence="1">The sequence shown here is derived from an EMBL/GenBank/DDBJ whole genome shotgun (WGS) entry which is preliminary data.</text>
</comment>